<dbReference type="OrthoDB" id="6516045at2759"/>
<reference evidence="2 3" key="1">
    <citation type="journal article" date="2015" name="Parasit. Vectors">
        <title>Draft genome of the scabies mite.</title>
        <authorList>
            <person name="Rider S.D.Jr."/>
            <person name="Morgan M.S."/>
            <person name="Arlian L.G."/>
        </authorList>
    </citation>
    <scope>NUCLEOTIDE SEQUENCE [LARGE SCALE GENOMIC DNA]</scope>
    <source>
        <strain evidence="2">Arlian Lab</strain>
    </source>
</reference>
<accession>A0A132A4E7</accession>
<evidence type="ECO:0000313" key="3">
    <source>
        <dbReference type="Proteomes" id="UP000616769"/>
    </source>
</evidence>
<proteinExistence type="predicted"/>
<feature type="compositionally biased region" description="Basic and acidic residues" evidence="1">
    <location>
        <begin position="63"/>
        <end position="74"/>
    </location>
</feature>
<evidence type="ECO:0000313" key="2">
    <source>
        <dbReference type="EMBL" id="KPM05841.1"/>
    </source>
</evidence>
<sequence>MPDLSNSSSSSLSISNAEQLTLDYLVSFSEADKLLFDLDQLIETLIHTNSNTNTVKSSSIPNARRDGDGPEQTELKSETLNNQFFDPSKTKDLVSYDVRSRKNNPDQIITLIDNLSDLDRKLQVTFQDLQLRRRFVLGAMIRQMQNTVRRIRSNVYRIQTTLNAAGNVATQPPLISIRPILQIVSVPTESTSQTLQSNKEIVEQIHERIDSVSSKISEIVTRLNISLDVPPPKIESNEPLKKPLPKL</sequence>
<dbReference type="AlphaFoldDB" id="A0A132A4E7"/>
<dbReference type="EMBL" id="JXLN01010501">
    <property type="protein sequence ID" value="KPM05841.1"/>
    <property type="molecule type" value="Genomic_DNA"/>
</dbReference>
<feature type="region of interest" description="Disordered" evidence="1">
    <location>
        <begin position="52"/>
        <end position="74"/>
    </location>
</feature>
<protein>
    <submittedName>
        <fullName evidence="2">Uncharacterized protein</fullName>
    </submittedName>
</protein>
<dbReference type="VEuPathDB" id="VectorBase:SSCA001926"/>
<dbReference type="Proteomes" id="UP000616769">
    <property type="component" value="Unassembled WGS sequence"/>
</dbReference>
<gene>
    <name evidence="2" type="ORF">QR98_0043130</name>
</gene>
<evidence type="ECO:0000256" key="1">
    <source>
        <dbReference type="SAM" id="MobiDB-lite"/>
    </source>
</evidence>
<comment type="caution">
    <text evidence="2">The sequence shown here is derived from an EMBL/GenBank/DDBJ whole genome shotgun (WGS) entry which is preliminary data.</text>
</comment>
<name>A0A132A4E7_SARSC</name>
<organism evidence="2 3">
    <name type="scientific">Sarcoptes scabiei</name>
    <name type="common">Itch mite</name>
    <name type="synonym">Acarus scabiei</name>
    <dbReference type="NCBI Taxonomy" id="52283"/>
    <lineage>
        <taxon>Eukaryota</taxon>
        <taxon>Metazoa</taxon>
        <taxon>Ecdysozoa</taxon>
        <taxon>Arthropoda</taxon>
        <taxon>Chelicerata</taxon>
        <taxon>Arachnida</taxon>
        <taxon>Acari</taxon>
        <taxon>Acariformes</taxon>
        <taxon>Sarcoptiformes</taxon>
        <taxon>Astigmata</taxon>
        <taxon>Psoroptidia</taxon>
        <taxon>Sarcoptoidea</taxon>
        <taxon>Sarcoptidae</taxon>
        <taxon>Sarcoptinae</taxon>
        <taxon>Sarcoptes</taxon>
    </lineage>
</organism>